<comment type="cofactor">
    <cofactor evidence="10">
        <name>thiamine diphosphate</name>
        <dbReference type="ChEBI" id="CHEBI:58937"/>
    </cofactor>
    <text evidence="10">Binds 1 thiamine pyrophosphate per subunit.</text>
</comment>
<feature type="binding site" evidence="10">
    <location>
        <begin position="148"/>
        <end position="150"/>
    </location>
    <ligand>
        <name>thiamine diphosphate</name>
        <dbReference type="ChEBI" id="CHEBI:58937"/>
    </ligand>
</feature>
<dbReference type="EMBL" id="VIVN01000002">
    <property type="protein sequence ID" value="TWE06316.1"/>
    <property type="molecule type" value="Genomic_DNA"/>
</dbReference>
<dbReference type="CDD" id="cd02007">
    <property type="entry name" value="TPP_DXS"/>
    <property type="match status" value="1"/>
</dbReference>
<evidence type="ECO:0000256" key="4">
    <source>
        <dbReference type="ARBA" id="ARBA00022679"/>
    </source>
</evidence>
<comment type="catalytic activity">
    <reaction evidence="10">
        <text>D-glyceraldehyde 3-phosphate + pyruvate + H(+) = 1-deoxy-D-xylulose 5-phosphate + CO2</text>
        <dbReference type="Rhea" id="RHEA:12605"/>
        <dbReference type="ChEBI" id="CHEBI:15361"/>
        <dbReference type="ChEBI" id="CHEBI:15378"/>
        <dbReference type="ChEBI" id="CHEBI:16526"/>
        <dbReference type="ChEBI" id="CHEBI:57792"/>
        <dbReference type="ChEBI" id="CHEBI:59776"/>
        <dbReference type="EC" id="2.2.1.7"/>
    </reaction>
</comment>
<dbReference type="GO" id="GO:0030976">
    <property type="term" value="F:thiamine pyrophosphate binding"/>
    <property type="evidence" value="ECO:0007669"/>
    <property type="project" value="UniProtKB-UniRule"/>
</dbReference>
<feature type="domain" description="Transketolase-like pyrimidine-binding" evidence="11">
    <location>
        <begin position="352"/>
        <end position="517"/>
    </location>
</feature>
<evidence type="ECO:0000313" key="12">
    <source>
        <dbReference type="EMBL" id="TWE06316.1"/>
    </source>
</evidence>
<dbReference type="SMART" id="SM00861">
    <property type="entry name" value="Transket_pyr"/>
    <property type="match status" value="1"/>
</dbReference>
<feature type="binding site" evidence="10">
    <location>
        <position position="208"/>
    </location>
    <ligand>
        <name>thiamine diphosphate</name>
        <dbReference type="ChEBI" id="CHEBI:58937"/>
    </ligand>
</feature>
<feature type="binding site" evidence="10">
    <location>
        <position position="319"/>
    </location>
    <ligand>
        <name>thiamine diphosphate</name>
        <dbReference type="ChEBI" id="CHEBI:58937"/>
    </ligand>
</feature>
<evidence type="ECO:0000256" key="5">
    <source>
        <dbReference type="ARBA" id="ARBA00022723"/>
    </source>
</evidence>
<organism evidence="12 13">
    <name type="scientific">Neobacillus bataviensis</name>
    <dbReference type="NCBI Taxonomy" id="220685"/>
    <lineage>
        <taxon>Bacteria</taxon>
        <taxon>Bacillati</taxon>
        <taxon>Bacillota</taxon>
        <taxon>Bacilli</taxon>
        <taxon>Bacillales</taxon>
        <taxon>Bacillaceae</taxon>
        <taxon>Neobacillus</taxon>
    </lineage>
</organism>
<dbReference type="GO" id="GO:0019288">
    <property type="term" value="P:isopentenyl diphosphate biosynthetic process, methylerythritol 4-phosphate pathway"/>
    <property type="evidence" value="ECO:0007669"/>
    <property type="project" value="TreeGrafter"/>
</dbReference>
<dbReference type="FunFam" id="3.40.50.920:FF:000002">
    <property type="entry name" value="1-deoxy-D-xylulose-5-phosphate synthase"/>
    <property type="match status" value="1"/>
</dbReference>
<dbReference type="InterPro" id="IPR005475">
    <property type="entry name" value="Transketolase-like_Pyr-bd"/>
</dbReference>
<dbReference type="InterPro" id="IPR049557">
    <property type="entry name" value="Transketolase_CS"/>
</dbReference>
<feature type="binding site" evidence="10">
    <location>
        <position position="208"/>
    </location>
    <ligand>
        <name>Mg(2+)</name>
        <dbReference type="ChEBI" id="CHEBI:18420"/>
    </ligand>
</feature>
<dbReference type="Gene3D" id="3.40.50.920">
    <property type="match status" value="1"/>
</dbReference>
<dbReference type="Gene3D" id="3.40.50.970">
    <property type="match status" value="2"/>
</dbReference>
<dbReference type="InterPro" id="IPR029061">
    <property type="entry name" value="THDP-binding"/>
</dbReference>
<dbReference type="InterPro" id="IPR020826">
    <property type="entry name" value="Transketolase_BS"/>
</dbReference>
<evidence type="ECO:0000259" key="11">
    <source>
        <dbReference type="SMART" id="SM00861"/>
    </source>
</evidence>
<feature type="binding site" evidence="10">
    <location>
        <begin position="180"/>
        <end position="181"/>
    </location>
    <ligand>
        <name>thiamine diphosphate</name>
        <dbReference type="ChEBI" id="CHEBI:58937"/>
    </ligand>
</feature>
<dbReference type="AlphaFoldDB" id="A0A561DSJ2"/>
<dbReference type="SUPFAM" id="SSF52922">
    <property type="entry name" value="TK C-terminal domain-like"/>
    <property type="match status" value="1"/>
</dbReference>
<evidence type="ECO:0000256" key="7">
    <source>
        <dbReference type="ARBA" id="ARBA00022977"/>
    </source>
</evidence>
<dbReference type="Proteomes" id="UP000319671">
    <property type="component" value="Unassembled WGS sequence"/>
</dbReference>
<evidence type="ECO:0000256" key="3">
    <source>
        <dbReference type="ARBA" id="ARBA00011738"/>
    </source>
</evidence>
<comment type="similarity">
    <text evidence="2 10">Belongs to the transketolase family. DXPS subfamily.</text>
</comment>
<evidence type="ECO:0000256" key="1">
    <source>
        <dbReference type="ARBA" id="ARBA00004980"/>
    </source>
</evidence>
<dbReference type="GO" id="GO:0009228">
    <property type="term" value="P:thiamine biosynthetic process"/>
    <property type="evidence" value="ECO:0007669"/>
    <property type="project" value="UniProtKB-UniRule"/>
</dbReference>
<dbReference type="PANTHER" id="PTHR43322">
    <property type="entry name" value="1-D-DEOXYXYLULOSE 5-PHOSPHATE SYNTHASE-RELATED"/>
    <property type="match status" value="1"/>
</dbReference>
<proteinExistence type="inferred from homology"/>
<dbReference type="Pfam" id="PF13292">
    <property type="entry name" value="DXP_synthase_N"/>
    <property type="match status" value="1"/>
</dbReference>
<evidence type="ECO:0000256" key="9">
    <source>
        <dbReference type="ARBA" id="ARBA00023229"/>
    </source>
</evidence>
<evidence type="ECO:0000256" key="8">
    <source>
        <dbReference type="ARBA" id="ARBA00023052"/>
    </source>
</evidence>
<protein>
    <recommendedName>
        <fullName evidence="10">1-deoxy-D-xylulose-5-phosphate synthase</fullName>
        <ecNumber evidence="10">2.2.1.7</ecNumber>
    </recommendedName>
    <alternativeName>
        <fullName evidence="10">1-deoxyxylulose-5-phosphate synthase</fullName>
        <shortName evidence="10">DXP synthase</shortName>
        <shortName evidence="10">DXPS</shortName>
    </alternativeName>
</protein>
<keyword evidence="7 10" id="KW-0784">Thiamine biosynthesis</keyword>
<dbReference type="PROSITE" id="PS00802">
    <property type="entry name" value="TRANSKETOLASE_2"/>
    <property type="match status" value="1"/>
</dbReference>
<comment type="caution">
    <text evidence="12">The sequence shown here is derived from an EMBL/GenBank/DDBJ whole genome shotgun (WGS) entry which is preliminary data.</text>
</comment>
<dbReference type="PROSITE" id="PS00801">
    <property type="entry name" value="TRANSKETOLASE_1"/>
    <property type="match status" value="1"/>
</dbReference>
<dbReference type="InterPro" id="IPR033248">
    <property type="entry name" value="Transketolase_C"/>
</dbReference>
<dbReference type="NCBIfam" id="NF003933">
    <property type="entry name" value="PRK05444.2-2"/>
    <property type="match status" value="1"/>
</dbReference>
<evidence type="ECO:0000256" key="10">
    <source>
        <dbReference type="HAMAP-Rule" id="MF_00315"/>
    </source>
</evidence>
<feature type="binding site" evidence="10">
    <location>
        <position position="403"/>
    </location>
    <ligand>
        <name>thiamine diphosphate</name>
        <dbReference type="ChEBI" id="CHEBI:58937"/>
    </ligand>
</feature>
<dbReference type="SUPFAM" id="SSF52518">
    <property type="entry name" value="Thiamin diphosphate-binding fold (THDP-binding)"/>
    <property type="match status" value="2"/>
</dbReference>
<dbReference type="GO" id="GO:0016114">
    <property type="term" value="P:terpenoid biosynthetic process"/>
    <property type="evidence" value="ECO:0007669"/>
    <property type="project" value="UniProtKB-UniRule"/>
</dbReference>
<dbReference type="GO" id="GO:0008661">
    <property type="term" value="F:1-deoxy-D-xylulose-5-phosphate synthase activity"/>
    <property type="evidence" value="ECO:0007669"/>
    <property type="project" value="UniProtKB-UniRule"/>
</dbReference>
<dbReference type="UniPathway" id="UPA00064">
    <property type="reaction ID" value="UER00091"/>
</dbReference>
<dbReference type="GO" id="GO:0000287">
    <property type="term" value="F:magnesium ion binding"/>
    <property type="evidence" value="ECO:0007669"/>
    <property type="project" value="UniProtKB-UniRule"/>
</dbReference>
<keyword evidence="9 10" id="KW-0414">Isoprene biosynthesis</keyword>
<keyword evidence="6 10" id="KW-0460">Magnesium</keyword>
<dbReference type="GO" id="GO:0005829">
    <property type="term" value="C:cytosol"/>
    <property type="evidence" value="ECO:0007669"/>
    <property type="project" value="TreeGrafter"/>
</dbReference>
<dbReference type="InterPro" id="IPR009014">
    <property type="entry name" value="Transketo_C/PFOR_II"/>
</dbReference>
<keyword evidence="4 10" id="KW-0808">Transferase</keyword>
<keyword evidence="13" id="KW-1185">Reference proteome</keyword>
<dbReference type="HAMAP" id="MF_00315">
    <property type="entry name" value="DXP_synth"/>
    <property type="match status" value="1"/>
</dbReference>
<keyword evidence="8 10" id="KW-0786">Thiamine pyrophosphate</keyword>
<dbReference type="PANTHER" id="PTHR43322:SF5">
    <property type="entry name" value="1-DEOXY-D-XYLULOSE-5-PHOSPHATE SYNTHASE, CHLOROPLASTIC"/>
    <property type="match status" value="1"/>
</dbReference>
<accession>A0A561DSJ2</accession>
<comment type="cofactor">
    <cofactor evidence="10">
        <name>Mg(2+)</name>
        <dbReference type="ChEBI" id="CHEBI:18420"/>
    </cofactor>
    <text evidence="10">Binds 1 Mg(2+) ion per subunit.</text>
</comment>
<keyword evidence="5 10" id="KW-0479">Metal-binding</keyword>
<dbReference type="FunFam" id="3.40.50.970:FF:000030">
    <property type="entry name" value="1-deoxy-D-xylulose-5-phosphate synthase"/>
    <property type="match status" value="1"/>
</dbReference>
<feature type="binding site" evidence="10">
    <location>
        <position position="107"/>
    </location>
    <ligand>
        <name>thiamine diphosphate</name>
        <dbReference type="ChEBI" id="CHEBI:58937"/>
    </ligand>
</feature>
<sequence length="668" mass="73622">MPLSLSVLAAIFSDEIEILGIIYVERKRMKVSGPEMDLLSIKDPSFLKRMSNQELEALSQEIREFLIQKLSVTGGHIGPNLGVVELTLALHRCFDSPKDKIIWDVGHQSYVHKILTGRASEFDTLRQFKGLCGFPKRVESEHDVWETGHSSTSLSAAMGMAIARDLKKENSFVVPVIGDGALTGGMALEALNHIGHEKKDMIVVLNDNEMSIAPNVGALHNILGQLRTAGKYQWVKDELEVLLKKIPAVGGKLAATAERVKDSLKYLVVSGMFFEELGFTYLGPIDGHNFDTLFESLQSAKKTDGPVILHVITKKGKGFRPAESDKIGTWHGTGPYKMDTGDFVKPTKKQPPAWSSVVSETVRKLARSDERIVAITPAMPVGSKLEGFASEFPDRMFDVGIAEQHAATVAAGLATQHMKPFLAIYSTFLQRAYDQVLHDICRQNLNVFIGIDRAGLVGADGETHQGVFDIAFLRHIPNMVLMMPKDENEGQHMVYTALNYNDGPIAMRFPRGNGLGVEMDEDFQNIPIGTWETIKEGTDAAILTFGTTIPMAMEAAQSLEKEGLSIRVVNARFIKPLDEMMLTELLDKHIPILTIEEAVLQGGFGSAILEYAGAHGYHDALIDRIGIPDRFIEHGDVDSLLEEIGLTTEEAVKRTSILAQARKKQQRA</sequence>
<comment type="pathway">
    <text evidence="1 10">Metabolic intermediate biosynthesis; 1-deoxy-D-xylulose 5-phosphate biosynthesis; 1-deoxy-D-xylulose 5-phosphate from D-glyceraldehyde 3-phosphate and pyruvate: step 1/1.</text>
</comment>
<name>A0A561DSJ2_9BACI</name>
<dbReference type="CDD" id="cd07033">
    <property type="entry name" value="TPP_PYR_DXS_TK_like"/>
    <property type="match status" value="1"/>
</dbReference>
<dbReference type="InterPro" id="IPR005477">
    <property type="entry name" value="Dxylulose-5-P_synthase"/>
</dbReference>
<evidence type="ECO:0000256" key="2">
    <source>
        <dbReference type="ARBA" id="ARBA00011081"/>
    </source>
</evidence>
<reference evidence="12 13" key="1">
    <citation type="submission" date="2019-06" db="EMBL/GenBank/DDBJ databases">
        <title>Sorghum-associated microbial communities from plants grown in Nebraska, USA.</title>
        <authorList>
            <person name="Schachtman D."/>
        </authorList>
    </citation>
    <scope>NUCLEOTIDE SEQUENCE [LARGE SCALE GENOMIC DNA]</scope>
    <source>
        <strain evidence="12 13">2482</strain>
    </source>
</reference>
<comment type="function">
    <text evidence="10">Catalyzes the acyloin condensation reaction between C atoms 2 and 3 of pyruvate and glyceraldehyde 3-phosphate to yield 1-deoxy-D-xylulose-5-phosphate (DXP).</text>
</comment>
<comment type="subunit">
    <text evidence="3 10">Homodimer.</text>
</comment>
<evidence type="ECO:0000256" key="6">
    <source>
        <dbReference type="ARBA" id="ARBA00022842"/>
    </source>
</evidence>
<dbReference type="EC" id="2.2.1.7" evidence="10"/>
<evidence type="ECO:0000313" key="13">
    <source>
        <dbReference type="Proteomes" id="UP000319671"/>
    </source>
</evidence>
<dbReference type="Pfam" id="PF02779">
    <property type="entry name" value="Transket_pyr"/>
    <property type="match status" value="1"/>
</dbReference>
<gene>
    <name evidence="10" type="primary">dxs</name>
    <name evidence="12" type="ORF">FB550_102336</name>
</gene>
<dbReference type="NCBIfam" id="TIGR00204">
    <property type="entry name" value="dxs"/>
    <property type="match status" value="1"/>
</dbReference>
<dbReference type="Pfam" id="PF02780">
    <property type="entry name" value="Transketolase_C"/>
    <property type="match status" value="1"/>
</dbReference>
<feature type="binding site" evidence="10">
    <location>
        <position position="179"/>
    </location>
    <ligand>
        <name>Mg(2+)</name>
        <dbReference type="ChEBI" id="CHEBI:18420"/>
    </ligand>
</feature>